<evidence type="ECO:0000259" key="10">
    <source>
        <dbReference type="Pfam" id="PF13967"/>
    </source>
</evidence>
<evidence type="ECO:0000259" key="11">
    <source>
        <dbReference type="Pfam" id="PF14703"/>
    </source>
</evidence>
<reference evidence="12" key="1">
    <citation type="journal article" date="2018" name="DNA Res.">
        <title>Multiple hybrid de novo genome assembly of finger millet, an orphan allotetraploid crop.</title>
        <authorList>
            <person name="Hatakeyama M."/>
            <person name="Aluri S."/>
            <person name="Balachadran M.T."/>
            <person name="Sivarajan S.R."/>
            <person name="Patrignani A."/>
            <person name="Gruter S."/>
            <person name="Poveda L."/>
            <person name="Shimizu-Inatsugi R."/>
            <person name="Baeten J."/>
            <person name="Francoijs K.J."/>
            <person name="Nataraja K.N."/>
            <person name="Reddy Y.A.N."/>
            <person name="Phadnis S."/>
            <person name="Ravikumar R.L."/>
            <person name="Schlapbach R."/>
            <person name="Sreeman S.M."/>
            <person name="Shimizu K.K."/>
        </authorList>
    </citation>
    <scope>NUCLEOTIDE SEQUENCE</scope>
</reference>
<keyword evidence="13" id="KW-1185">Reference proteome</keyword>
<dbReference type="InterPro" id="IPR003864">
    <property type="entry name" value="CSC1/OSCA1-like_7TM"/>
</dbReference>
<comment type="similarity">
    <text evidence="2">Belongs to the CSC1 (TC 1.A.17) family.</text>
</comment>
<dbReference type="Proteomes" id="UP001054889">
    <property type="component" value="Unassembled WGS sequence"/>
</dbReference>
<evidence type="ECO:0000256" key="6">
    <source>
        <dbReference type="ARBA" id="ARBA00023136"/>
    </source>
</evidence>
<evidence type="ECO:0000256" key="5">
    <source>
        <dbReference type="ARBA" id="ARBA00022989"/>
    </source>
</evidence>
<feature type="transmembrane region" description="Helical" evidence="8">
    <location>
        <begin position="418"/>
        <end position="435"/>
    </location>
</feature>
<keyword evidence="7" id="KW-0406">Ion transport</keyword>
<name>A0AAV5C7Z8_ELECO</name>
<feature type="domain" description="CSC1/OSCA1-like N-terminal transmembrane" evidence="10">
    <location>
        <begin position="9"/>
        <end position="156"/>
    </location>
</feature>
<dbReference type="InterPro" id="IPR027815">
    <property type="entry name" value="CSC1/OSCA1-like_cyt"/>
</dbReference>
<keyword evidence="3" id="KW-0813">Transport</keyword>
<dbReference type="GO" id="GO:0005886">
    <property type="term" value="C:plasma membrane"/>
    <property type="evidence" value="ECO:0007669"/>
    <property type="project" value="TreeGrafter"/>
</dbReference>
<evidence type="ECO:0000259" key="9">
    <source>
        <dbReference type="Pfam" id="PF02714"/>
    </source>
</evidence>
<comment type="subcellular location">
    <subcellularLocation>
        <location evidence="1">Membrane</location>
        <topology evidence="1">Multi-pass membrane protein</topology>
    </subcellularLocation>
</comment>
<keyword evidence="7" id="KW-0407">Ion channel</keyword>
<dbReference type="InterPro" id="IPR032880">
    <property type="entry name" value="CSC1/OSCA1-like_N"/>
</dbReference>
<dbReference type="InterPro" id="IPR045122">
    <property type="entry name" value="Csc1-like"/>
</dbReference>
<reference evidence="12" key="2">
    <citation type="submission" date="2021-12" db="EMBL/GenBank/DDBJ databases">
        <title>Resequencing data analysis of finger millet.</title>
        <authorList>
            <person name="Hatakeyama M."/>
            <person name="Aluri S."/>
            <person name="Balachadran M.T."/>
            <person name="Sivarajan S.R."/>
            <person name="Poveda L."/>
            <person name="Shimizu-Inatsugi R."/>
            <person name="Schlapbach R."/>
            <person name="Sreeman S.M."/>
            <person name="Shimizu K.K."/>
        </authorList>
    </citation>
    <scope>NUCLEOTIDE SEQUENCE</scope>
</reference>
<evidence type="ECO:0000313" key="13">
    <source>
        <dbReference type="Proteomes" id="UP001054889"/>
    </source>
</evidence>
<sequence>MADIRDIGFSAAINIFGAILFLLAFAFLRLQPINDRVYFPKWYLKGSRESPSHGGTFVRKFVNLDMRSYLKFLSWMPAALKMPEDELISHAGLDSAVYLRIYLIGLKIFAPMSILAFAVLVPVNWTNDTLQLSTLQHSDIDKLSISNIPIGSKRLAFAKMRLRFLASEKRRPDQFTVLVRNVPPDPDESISELVEHFFLVNHPDHYLTHQAVYNANKLAKLVKEKNKLQNWLDYYQLKFERNTSKRPTTKTGFLGCFGSTVDAIDYYTSEIERVENESLANLEGIEKAAPFLKPLIEIIPKTIGVAIPMKATFFITYIMVDGWAGVAGEILRLKPLVLFHLKNSFLVKTEKDREAAMDPGSIGFDSNEPQIQLYFLLGLVYAVVTPFLLPFILIFFGFAYLVYRHQLLLLGLLSTKGAGQSTPVLLVLPVVTFYFHKYCKNRYEPTFVKCPLQEAMKKDTLERARDPGFDLKGYLMMNAYIHPVFKSDDDDEKFSIADEPEPEVSRGNKAAIQAETPLSLVKYNGSESPFFT</sequence>
<gene>
    <name evidence="12" type="primary">ga10845</name>
    <name evidence="12" type="ORF">PR202_ga10845</name>
</gene>
<dbReference type="Pfam" id="PF13967">
    <property type="entry name" value="RSN1_TM"/>
    <property type="match status" value="1"/>
</dbReference>
<protein>
    <recommendedName>
        <fullName evidence="14">Calcium permeable stress-gated cation channel 1</fullName>
    </recommendedName>
</protein>
<keyword evidence="5 8" id="KW-1133">Transmembrane helix</keyword>
<evidence type="ECO:0000313" key="12">
    <source>
        <dbReference type="EMBL" id="GJM94217.1"/>
    </source>
</evidence>
<dbReference type="AlphaFoldDB" id="A0AAV5C7Z8"/>
<feature type="domain" description="CSC1/OSCA1-like cytosolic" evidence="11">
    <location>
        <begin position="174"/>
        <end position="277"/>
    </location>
</feature>
<feature type="transmembrane region" description="Helical" evidence="8">
    <location>
        <begin position="373"/>
        <end position="398"/>
    </location>
</feature>
<comment type="caution">
    <text evidence="12">The sequence shown here is derived from an EMBL/GenBank/DDBJ whole genome shotgun (WGS) entry which is preliminary data.</text>
</comment>
<keyword evidence="4 8" id="KW-0812">Transmembrane</keyword>
<organism evidence="12 13">
    <name type="scientific">Eleusine coracana subsp. coracana</name>
    <dbReference type="NCBI Taxonomy" id="191504"/>
    <lineage>
        <taxon>Eukaryota</taxon>
        <taxon>Viridiplantae</taxon>
        <taxon>Streptophyta</taxon>
        <taxon>Embryophyta</taxon>
        <taxon>Tracheophyta</taxon>
        <taxon>Spermatophyta</taxon>
        <taxon>Magnoliopsida</taxon>
        <taxon>Liliopsida</taxon>
        <taxon>Poales</taxon>
        <taxon>Poaceae</taxon>
        <taxon>PACMAD clade</taxon>
        <taxon>Chloridoideae</taxon>
        <taxon>Cynodonteae</taxon>
        <taxon>Eleusininae</taxon>
        <taxon>Eleusine</taxon>
    </lineage>
</organism>
<accession>A0AAV5C7Z8</accession>
<evidence type="ECO:0000256" key="8">
    <source>
        <dbReference type="SAM" id="Phobius"/>
    </source>
</evidence>
<feature type="transmembrane region" description="Helical" evidence="8">
    <location>
        <begin position="101"/>
        <end position="123"/>
    </location>
</feature>
<dbReference type="PANTHER" id="PTHR13018:SF5">
    <property type="entry name" value="RE44586P"/>
    <property type="match status" value="1"/>
</dbReference>
<feature type="domain" description="CSC1/OSCA1-like 7TM region" evidence="9">
    <location>
        <begin position="299"/>
        <end position="410"/>
    </location>
</feature>
<dbReference type="Pfam" id="PF02714">
    <property type="entry name" value="RSN1_7TM"/>
    <property type="match status" value="1"/>
</dbReference>
<evidence type="ECO:0000256" key="7">
    <source>
        <dbReference type="ARBA" id="ARBA00023303"/>
    </source>
</evidence>
<evidence type="ECO:0000256" key="3">
    <source>
        <dbReference type="ARBA" id="ARBA00022448"/>
    </source>
</evidence>
<dbReference type="Pfam" id="PF14703">
    <property type="entry name" value="PHM7_cyt"/>
    <property type="match status" value="1"/>
</dbReference>
<evidence type="ECO:0000256" key="1">
    <source>
        <dbReference type="ARBA" id="ARBA00004141"/>
    </source>
</evidence>
<evidence type="ECO:0008006" key="14">
    <source>
        <dbReference type="Google" id="ProtNLM"/>
    </source>
</evidence>
<evidence type="ECO:0000256" key="2">
    <source>
        <dbReference type="ARBA" id="ARBA00007779"/>
    </source>
</evidence>
<dbReference type="EMBL" id="BQKI01000004">
    <property type="protein sequence ID" value="GJM94217.1"/>
    <property type="molecule type" value="Genomic_DNA"/>
</dbReference>
<dbReference type="PANTHER" id="PTHR13018">
    <property type="entry name" value="PROBABLE MEMBRANE PROTEIN DUF221-RELATED"/>
    <property type="match status" value="1"/>
</dbReference>
<proteinExistence type="inferred from homology"/>
<keyword evidence="6 8" id="KW-0472">Membrane</keyword>
<evidence type="ECO:0000256" key="4">
    <source>
        <dbReference type="ARBA" id="ARBA00022692"/>
    </source>
</evidence>
<dbReference type="GO" id="GO:0005227">
    <property type="term" value="F:calcium-activated cation channel activity"/>
    <property type="evidence" value="ECO:0007669"/>
    <property type="project" value="InterPro"/>
</dbReference>
<feature type="transmembrane region" description="Helical" evidence="8">
    <location>
        <begin position="7"/>
        <end position="28"/>
    </location>
</feature>